<evidence type="ECO:0000256" key="1">
    <source>
        <dbReference type="SAM" id="MobiDB-lite"/>
    </source>
</evidence>
<feature type="compositionally biased region" description="Basic and acidic residues" evidence="1">
    <location>
        <begin position="77"/>
        <end position="87"/>
    </location>
</feature>
<protein>
    <submittedName>
        <fullName evidence="2">Uncharacterized protein</fullName>
    </submittedName>
</protein>
<dbReference type="EMBL" id="QUSF01006180">
    <property type="protein sequence ID" value="RLV62623.1"/>
    <property type="molecule type" value="Genomic_DNA"/>
</dbReference>
<feature type="compositionally biased region" description="Polar residues" evidence="1">
    <location>
        <begin position="92"/>
        <end position="107"/>
    </location>
</feature>
<evidence type="ECO:0000313" key="3">
    <source>
        <dbReference type="Proteomes" id="UP000276834"/>
    </source>
</evidence>
<dbReference type="Proteomes" id="UP000276834">
    <property type="component" value="Unassembled WGS sequence"/>
</dbReference>
<keyword evidence="3" id="KW-1185">Reference proteome</keyword>
<gene>
    <name evidence="2" type="ORF">DV515_00019115</name>
</gene>
<dbReference type="AlphaFoldDB" id="A0A3L8Q648"/>
<comment type="caution">
    <text evidence="2">The sequence shown here is derived from an EMBL/GenBank/DDBJ whole genome shotgun (WGS) entry which is preliminary data.</text>
</comment>
<sequence>MRPLECHLEQLNTFCPCRSQEPKQIPPGRAGGQPLDLLWGKLPAPARRADSALPPAPEQCQGHREGVQTQKIPTAHKVNDPSRETQRLRGTGTHSHQGLTGSCSESSARVRRGECSI</sequence>
<organism evidence="2 3">
    <name type="scientific">Chloebia gouldiae</name>
    <name type="common">Gouldian finch</name>
    <name type="synonym">Erythrura gouldiae</name>
    <dbReference type="NCBI Taxonomy" id="44316"/>
    <lineage>
        <taxon>Eukaryota</taxon>
        <taxon>Metazoa</taxon>
        <taxon>Chordata</taxon>
        <taxon>Craniata</taxon>
        <taxon>Vertebrata</taxon>
        <taxon>Euteleostomi</taxon>
        <taxon>Archelosauria</taxon>
        <taxon>Archosauria</taxon>
        <taxon>Dinosauria</taxon>
        <taxon>Saurischia</taxon>
        <taxon>Theropoda</taxon>
        <taxon>Coelurosauria</taxon>
        <taxon>Aves</taxon>
        <taxon>Neognathae</taxon>
        <taxon>Neoaves</taxon>
        <taxon>Telluraves</taxon>
        <taxon>Australaves</taxon>
        <taxon>Passeriformes</taxon>
        <taxon>Passeroidea</taxon>
        <taxon>Passeridae</taxon>
        <taxon>Chloebia</taxon>
    </lineage>
</organism>
<evidence type="ECO:0000313" key="2">
    <source>
        <dbReference type="EMBL" id="RLV62623.1"/>
    </source>
</evidence>
<accession>A0A3L8Q648</accession>
<feature type="region of interest" description="Disordered" evidence="1">
    <location>
        <begin position="47"/>
        <end position="117"/>
    </location>
</feature>
<reference evidence="2 3" key="1">
    <citation type="journal article" date="2018" name="Proc. R. Soc. B">
        <title>A non-coding region near Follistatin controls head colour polymorphism in the Gouldian finch.</title>
        <authorList>
            <person name="Toomey M.B."/>
            <person name="Marques C.I."/>
            <person name="Andrade P."/>
            <person name="Araujo P.M."/>
            <person name="Sabatino S."/>
            <person name="Gazda M.A."/>
            <person name="Afonso S."/>
            <person name="Lopes R.J."/>
            <person name="Corbo J.C."/>
            <person name="Carneiro M."/>
        </authorList>
    </citation>
    <scope>NUCLEOTIDE SEQUENCE [LARGE SCALE GENOMIC DNA]</scope>
    <source>
        <strain evidence="2">Red01</strain>
        <tissue evidence="2">Muscle</tissue>
    </source>
</reference>
<name>A0A3L8Q648_CHLGU</name>
<proteinExistence type="predicted"/>